<name>A0A4Y2U0Y6_ARAVE</name>
<dbReference type="InterPro" id="IPR043502">
    <property type="entry name" value="DNA/RNA_pol_sf"/>
</dbReference>
<dbReference type="EMBL" id="BGPR01032251">
    <property type="protein sequence ID" value="GBO05721.1"/>
    <property type="molecule type" value="Genomic_DNA"/>
</dbReference>
<evidence type="ECO:0000313" key="5">
    <source>
        <dbReference type="Proteomes" id="UP000499080"/>
    </source>
</evidence>
<dbReference type="AlphaFoldDB" id="A0A4Y2U0Y6"/>
<proteinExistence type="predicted"/>
<dbReference type="Gene3D" id="1.10.340.70">
    <property type="match status" value="1"/>
</dbReference>
<protein>
    <recommendedName>
        <fullName evidence="1">RNA-directed DNA polymerase</fullName>
        <ecNumber evidence="1">2.7.7.49</ecNumber>
    </recommendedName>
</protein>
<sequence>MVDNGIIEKSSGPWASPIVLVKKKDGSTRFCVDYRKLNEITKKDSCPLPRIDDTLESLNGSQWFTTLDLKSGYWQVEIRPGDREKTAFTTGQGLWKFKFALETHISVKVLATTTVDPWYSCEIQKAQLEDPAIKPILYKKLNSADRPSWQEITPESPAIKRNWALWDSLHLKDAILYRKWESDGGNSCRWQLILPKSRIQEVLRETRDSASGGHFGVMKTLTKTRERFYWDRLRADVEKWCRECHSCGARKGPETRTKSRLQRYNVGAPFERMALDILGPFSVTTIGMS</sequence>
<dbReference type="Pfam" id="PF17921">
    <property type="entry name" value="Integrase_H2C2"/>
    <property type="match status" value="1"/>
</dbReference>
<feature type="domain" description="Reverse transcriptase" evidence="2">
    <location>
        <begin position="21"/>
        <end position="94"/>
    </location>
</feature>
<dbReference type="InterPro" id="IPR000477">
    <property type="entry name" value="RT_dom"/>
</dbReference>
<dbReference type="FunFam" id="1.10.340.70:FF:000001">
    <property type="entry name" value="Retrovirus-related Pol polyprotein from transposon gypsy-like Protein"/>
    <property type="match status" value="1"/>
</dbReference>
<organism evidence="4 5">
    <name type="scientific">Araneus ventricosus</name>
    <name type="common">Orbweaver spider</name>
    <name type="synonym">Epeira ventricosa</name>
    <dbReference type="NCBI Taxonomy" id="182803"/>
    <lineage>
        <taxon>Eukaryota</taxon>
        <taxon>Metazoa</taxon>
        <taxon>Ecdysozoa</taxon>
        <taxon>Arthropoda</taxon>
        <taxon>Chelicerata</taxon>
        <taxon>Arachnida</taxon>
        <taxon>Araneae</taxon>
        <taxon>Araneomorphae</taxon>
        <taxon>Entelegynae</taxon>
        <taxon>Araneoidea</taxon>
        <taxon>Araneidae</taxon>
        <taxon>Araneus</taxon>
    </lineage>
</organism>
<gene>
    <name evidence="4" type="primary">TY3B-G_318</name>
    <name evidence="4" type="ORF">AVEN_172030_1</name>
</gene>
<dbReference type="InterPro" id="IPR041588">
    <property type="entry name" value="Integrase_H2C2"/>
</dbReference>
<dbReference type="Proteomes" id="UP000499080">
    <property type="component" value="Unassembled WGS sequence"/>
</dbReference>
<evidence type="ECO:0000313" key="4">
    <source>
        <dbReference type="EMBL" id="GBO05721.1"/>
    </source>
</evidence>
<evidence type="ECO:0000259" key="3">
    <source>
        <dbReference type="Pfam" id="PF17921"/>
    </source>
</evidence>
<dbReference type="InterPro" id="IPR043128">
    <property type="entry name" value="Rev_trsase/Diguanyl_cyclase"/>
</dbReference>
<dbReference type="GO" id="GO:0003964">
    <property type="term" value="F:RNA-directed DNA polymerase activity"/>
    <property type="evidence" value="ECO:0007669"/>
    <property type="project" value="UniProtKB-EC"/>
</dbReference>
<evidence type="ECO:0000259" key="2">
    <source>
        <dbReference type="Pfam" id="PF00078"/>
    </source>
</evidence>
<keyword evidence="5" id="KW-1185">Reference proteome</keyword>
<dbReference type="Gene3D" id="3.10.10.10">
    <property type="entry name" value="HIV Type 1 Reverse Transcriptase, subunit A, domain 1"/>
    <property type="match status" value="1"/>
</dbReference>
<reference evidence="4 5" key="1">
    <citation type="journal article" date="2019" name="Sci. Rep.">
        <title>Orb-weaving spider Araneus ventricosus genome elucidates the spidroin gene catalogue.</title>
        <authorList>
            <person name="Kono N."/>
            <person name="Nakamura H."/>
            <person name="Ohtoshi R."/>
            <person name="Moran D.A.P."/>
            <person name="Shinohara A."/>
            <person name="Yoshida Y."/>
            <person name="Fujiwara M."/>
            <person name="Mori M."/>
            <person name="Tomita M."/>
            <person name="Arakawa K."/>
        </authorList>
    </citation>
    <scope>NUCLEOTIDE SEQUENCE [LARGE SCALE GENOMIC DNA]</scope>
</reference>
<dbReference type="Pfam" id="PF00078">
    <property type="entry name" value="RVT_1"/>
    <property type="match status" value="1"/>
</dbReference>
<feature type="domain" description="Integrase zinc-binding" evidence="3">
    <location>
        <begin position="195"/>
        <end position="251"/>
    </location>
</feature>
<dbReference type="PANTHER" id="PTHR37984:SF5">
    <property type="entry name" value="PROTEIN NYNRIN-LIKE"/>
    <property type="match status" value="1"/>
</dbReference>
<dbReference type="PANTHER" id="PTHR37984">
    <property type="entry name" value="PROTEIN CBG26694"/>
    <property type="match status" value="1"/>
</dbReference>
<comment type="caution">
    <text evidence="4">The sequence shown here is derived from an EMBL/GenBank/DDBJ whole genome shotgun (WGS) entry which is preliminary data.</text>
</comment>
<dbReference type="Gene3D" id="3.30.70.270">
    <property type="match status" value="1"/>
</dbReference>
<dbReference type="OrthoDB" id="6507393at2759"/>
<dbReference type="SUPFAM" id="SSF56672">
    <property type="entry name" value="DNA/RNA polymerases"/>
    <property type="match status" value="1"/>
</dbReference>
<dbReference type="InterPro" id="IPR050951">
    <property type="entry name" value="Retrovirus_Pol_polyprotein"/>
</dbReference>
<dbReference type="EC" id="2.7.7.49" evidence="1"/>
<accession>A0A4Y2U0Y6</accession>
<evidence type="ECO:0000256" key="1">
    <source>
        <dbReference type="ARBA" id="ARBA00012493"/>
    </source>
</evidence>
<dbReference type="CDD" id="cd01647">
    <property type="entry name" value="RT_LTR"/>
    <property type="match status" value="1"/>
</dbReference>